<evidence type="ECO:0000259" key="3">
    <source>
        <dbReference type="Pfam" id="PF25023"/>
    </source>
</evidence>
<comment type="caution">
    <text evidence="4">The sequence shown here is derived from an EMBL/GenBank/DDBJ whole genome shotgun (WGS) entry which is preliminary data.</text>
</comment>
<dbReference type="AlphaFoldDB" id="A0A3A1UM61"/>
<dbReference type="InterPro" id="IPR050708">
    <property type="entry name" value="T6SS_VgrG/RHS"/>
</dbReference>
<dbReference type="Pfam" id="PF05593">
    <property type="entry name" value="RHS_repeat"/>
    <property type="match status" value="3"/>
</dbReference>
<gene>
    <name evidence="4" type="ORF">D3P08_23210</name>
</gene>
<feature type="domain" description="Teneurin-like YD-shell" evidence="3">
    <location>
        <begin position="37"/>
        <end position="154"/>
    </location>
</feature>
<evidence type="ECO:0000256" key="2">
    <source>
        <dbReference type="SAM" id="MobiDB-lite"/>
    </source>
</evidence>
<accession>A0A3A1UM61</accession>
<dbReference type="InterPro" id="IPR006530">
    <property type="entry name" value="YD"/>
</dbReference>
<dbReference type="Proteomes" id="UP000266482">
    <property type="component" value="Unassembled WGS sequence"/>
</dbReference>
<feature type="region of interest" description="Disordered" evidence="2">
    <location>
        <begin position="428"/>
        <end position="474"/>
    </location>
</feature>
<keyword evidence="5" id="KW-1185">Reference proteome</keyword>
<name>A0A3A1UM61_9BACL</name>
<dbReference type="NCBIfam" id="TIGR03696">
    <property type="entry name" value="Rhs_assc_core"/>
    <property type="match status" value="1"/>
</dbReference>
<keyword evidence="1" id="KW-0677">Repeat</keyword>
<dbReference type="EMBL" id="QXQA01000019">
    <property type="protein sequence ID" value="RIX49249.1"/>
    <property type="molecule type" value="Genomic_DNA"/>
</dbReference>
<dbReference type="InterPro" id="IPR022385">
    <property type="entry name" value="Rhs_assc_core"/>
</dbReference>
<evidence type="ECO:0000313" key="4">
    <source>
        <dbReference type="EMBL" id="RIX49249.1"/>
    </source>
</evidence>
<sequence length="888" mass="99391">MGNLRSKTDAEGRTTVYEYDLLSRLKLEMDPLGQVTSLLYDGMGNVTSVTNPDQTTTGYEYDLASRLVGINYQDGASVSYTYDKLGRRTSMVDSTGTTSYTYDLLSRLTSVTDGRGQTIRYSWTENGQRESMTYPDGSVVNYEVDLLDRIVGVIDSAGRRTSYEYDARGMLTTKTLPTGAMSTYVYNELGQLLELTHRNQQGKSVEQLIYAYDPLGNRTRMERIEGEDDEDDAEGGRVVSEYTYDALNQLITVSKYNAGDSGSTITTNYSYDKVGNRLTKATSWGDLSDVEQYTYNALDQLTRWQNGLNYKDYTYDPRGNLLKVLGVTDAADPVMAIEDLLPDPEAANPENAAVTDSVYTETGLSAVQDEELSAMSEPSVPQLLESYAWNSANRLIQHINEAGDITRYTYDGDDNRISMIVDLAHGPKGNGNNGNNGKGNNGNGNGNGNGNNNGNGNGNNGNGNGNGNKCDHVVPPGFVPPGLAKKCGQDWGDETETYPIEHPSGPRDGWEHQYKKKHQEYYFTNDVSMALPEAIQITGDNASEWKETFVYGAGGERVSYTYLPAYDANNGWEPTTGVSGTNAGAPKTLWYLTDALGSTLGLIEQDGRVSSRYHYDEFGVVLDDKKFDPNWPGPDNLYGYTGLGYDYTSGLTYARARYYQPEIGRFVSEDTYKGEIVDPLSLNLYKYVKNNPLRYTDPSGHFEFEHSPFESPTVIQLESQDYWEGVKKRATNVKKKITRLNFFKMIAEEVVEQGVRSSTSPYVWGTLTSTQRGEFIEEYLAEDVYDDWFHIGKERGGYFETIDFQKDGQVVSVKSIDPRSYKSSDIVTRKLLDHLDELQSTQIYIDREFVKYKNRILDIVVPEGYSDEINIEALLEEADGIIIRIREY</sequence>
<evidence type="ECO:0000256" key="1">
    <source>
        <dbReference type="ARBA" id="ARBA00022737"/>
    </source>
</evidence>
<dbReference type="Gene3D" id="2.180.10.10">
    <property type="entry name" value="RHS repeat-associated core"/>
    <property type="match status" value="3"/>
</dbReference>
<feature type="domain" description="Teneurin-like YD-shell" evidence="3">
    <location>
        <begin position="590"/>
        <end position="692"/>
    </location>
</feature>
<reference evidence="4 5" key="1">
    <citation type="submission" date="2018-09" db="EMBL/GenBank/DDBJ databases">
        <title>Paenibacillus aracenensis nov. sp. isolated from a cave in southern Spain.</title>
        <authorList>
            <person name="Jurado V."/>
            <person name="Gutierrez-Patricio S."/>
            <person name="Gonzalez-Pimentel J.L."/>
            <person name="Miller A.Z."/>
            <person name="Laiz L."/>
            <person name="Saiz-Jimenez C."/>
        </authorList>
    </citation>
    <scope>NUCLEOTIDE SEQUENCE [LARGE SCALE GENOMIC DNA]</scope>
    <source>
        <strain evidence="4 5">DSM 22867</strain>
    </source>
</reference>
<dbReference type="Pfam" id="PF25023">
    <property type="entry name" value="TEN_YD-shell"/>
    <property type="match status" value="2"/>
</dbReference>
<dbReference type="InterPro" id="IPR056823">
    <property type="entry name" value="TEN-like_YD-shell"/>
</dbReference>
<protein>
    <recommendedName>
        <fullName evidence="3">Teneurin-like YD-shell domain-containing protein</fullName>
    </recommendedName>
</protein>
<dbReference type="PANTHER" id="PTHR32305">
    <property type="match status" value="1"/>
</dbReference>
<feature type="compositionally biased region" description="Gly residues" evidence="2">
    <location>
        <begin position="428"/>
        <end position="466"/>
    </location>
</feature>
<dbReference type="NCBIfam" id="TIGR01643">
    <property type="entry name" value="YD_repeat_2x"/>
    <property type="match status" value="7"/>
</dbReference>
<dbReference type="PANTHER" id="PTHR32305:SF15">
    <property type="entry name" value="PROTEIN RHSA-RELATED"/>
    <property type="match status" value="1"/>
</dbReference>
<evidence type="ECO:0000313" key="5">
    <source>
        <dbReference type="Proteomes" id="UP000266482"/>
    </source>
</evidence>
<proteinExistence type="predicted"/>
<organism evidence="4 5">
    <name type="scientific">Paenibacillus nanensis</name>
    <dbReference type="NCBI Taxonomy" id="393251"/>
    <lineage>
        <taxon>Bacteria</taxon>
        <taxon>Bacillati</taxon>
        <taxon>Bacillota</taxon>
        <taxon>Bacilli</taxon>
        <taxon>Bacillales</taxon>
        <taxon>Paenibacillaceae</taxon>
        <taxon>Paenibacillus</taxon>
    </lineage>
</organism>
<dbReference type="InterPro" id="IPR031325">
    <property type="entry name" value="RHS_repeat"/>
</dbReference>